<reference evidence="2" key="1">
    <citation type="journal article" date="2006" name="Proc. Natl. Acad. Sci. U.S.A.">
        <title>Genome analysis of the smallest free-living eukaryote Ostreococcus tauri unveils many unique features.</title>
        <authorList>
            <person name="Derelle E."/>
            <person name="Ferraz C."/>
            <person name="Rombauts S."/>
            <person name="Rouze P."/>
            <person name="Worden A.Z."/>
            <person name="Robbens S."/>
            <person name="Partensky F."/>
            <person name="Degroeve S."/>
            <person name="Echeynie S."/>
            <person name="Cooke R."/>
            <person name="Saeys Y."/>
            <person name="Wuyts J."/>
            <person name="Jabbari K."/>
            <person name="Bowler C."/>
            <person name="Panaud O."/>
            <person name="Piegu B."/>
            <person name="Ball S.G."/>
            <person name="Ral J.-P."/>
            <person name="Bouget F.-Y."/>
            <person name="Piganeau G."/>
            <person name="De Baets B."/>
            <person name="Picard A."/>
            <person name="Delseny M."/>
            <person name="Demaille J."/>
            <person name="Van de Peer Y."/>
            <person name="Moreau H."/>
        </authorList>
    </citation>
    <scope>NUCLEOTIDE SEQUENCE [LARGE SCALE GENOMIC DNA]</scope>
    <source>
        <strain evidence="2">OTTH 0595 / CCAP 157/2 / RCC745</strain>
    </source>
</reference>
<organism evidence="1 2">
    <name type="scientific">Ostreococcus tauri</name>
    <name type="common">Marine green alga</name>
    <dbReference type="NCBI Taxonomy" id="70448"/>
    <lineage>
        <taxon>Eukaryota</taxon>
        <taxon>Viridiplantae</taxon>
        <taxon>Chlorophyta</taxon>
        <taxon>Mamiellophyceae</taxon>
        <taxon>Mamiellales</taxon>
        <taxon>Bathycoccaceae</taxon>
        <taxon>Ostreococcus</taxon>
    </lineage>
</organism>
<name>A0A096PAF8_OSTTA</name>
<evidence type="ECO:0000313" key="2">
    <source>
        <dbReference type="Proteomes" id="UP000009170"/>
    </source>
</evidence>
<dbReference type="InParanoid" id="A0A096PAF8"/>
<keyword evidence="2" id="KW-1185">Reference proteome</keyword>
<protein>
    <submittedName>
        <fullName evidence="1">Unnamed product</fullName>
    </submittedName>
</protein>
<sequence>MDARGTTPHRRWACFIADTVSYATFVHHTYQIVCENALQIRLDSVCVTTSASWGWTRGDAAKRASFG</sequence>
<evidence type="ECO:0000313" key="1">
    <source>
        <dbReference type="EMBL" id="CEG01904.1"/>
    </source>
</evidence>
<gene>
    <name evidence="1" type="ORF">OT_ostta19g00260</name>
</gene>
<dbReference type="KEGG" id="ota:OT_ostta19g00260"/>
<dbReference type="AlphaFoldDB" id="A0A096PAF8"/>
<reference evidence="1 2" key="2">
    <citation type="journal article" date="2014" name="BMC Genomics">
        <title>An improved genome of the model marine alga Ostreococcus tauri unfolds by assessing Illumina de novo assemblies.</title>
        <authorList>
            <person name="Blanc-Mathieu R."/>
            <person name="Verhelst B."/>
            <person name="Derelle E."/>
            <person name="Rombauts S."/>
            <person name="Bouget F.Y."/>
            <person name="Carre I."/>
            <person name="Chateau A."/>
            <person name="Eyre-Walker A."/>
            <person name="Grimsley N."/>
            <person name="Moreau H."/>
            <person name="Piegu B."/>
            <person name="Rivals E."/>
            <person name="Schackwitz W."/>
            <person name="Van de Peer Y."/>
            <person name="Piganeau G."/>
        </authorList>
    </citation>
    <scope>NUCLEOTIDE SEQUENCE [LARGE SCALE GENOMIC DNA]</scope>
    <source>
        <strain evidence="2">OTTH 0595 / CCAP 157/2 / RCC745</strain>
    </source>
</reference>
<comment type="caution">
    <text evidence="1">The sequence shown here is derived from an EMBL/GenBank/DDBJ whole genome shotgun (WGS) entry which is preliminary data.</text>
</comment>
<dbReference type="EMBL" id="CAID01000019">
    <property type="protein sequence ID" value="CEG01904.1"/>
    <property type="molecule type" value="Genomic_DNA"/>
</dbReference>
<dbReference type="RefSeq" id="XP_022841238.1">
    <property type="nucleotide sequence ID" value="XM_022982479.1"/>
</dbReference>
<proteinExistence type="predicted"/>
<dbReference type="Proteomes" id="UP000009170">
    <property type="component" value="Unassembled WGS sequence"/>
</dbReference>
<dbReference type="GeneID" id="34946563"/>
<accession>A0A096PAF8</accession>